<evidence type="ECO:0008006" key="3">
    <source>
        <dbReference type="Google" id="ProtNLM"/>
    </source>
</evidence>
<organism evidence="1 2">
    <name type="scientific">Synechocystis salina LEGE 00031</name>
    <dbReference type="NCBI Taxonomy" id="1828736"/>
    <lineage>
        <taxon>Bacteria</taxon>
        <taxon>Bacillati</taxon>
        <taxon>Cyanobacteriota</taxon>
        <taxon>Cyanophyceae</taxon>
        <taxon>Synechococcales</taxon>
        <taxon>Merismopediaceae</taxon>
        <taxon>Synechocystis</taxon>
    </lineage>
</organism>
<evidence type="ECO:0000313" key="1">
    <source>
        <dbReference type="EMBL" id="MBE9255785.1"/>
    </source>
</evidence>
<comment type="caution">
    <text evidence="1">The sequence shown here is derived from an EMBL/GenBank/DDBJ whole genome shotgun (WGS) entry which is preliminary data.</text>
</comment>
<name>A0ABR9VWP4_9SYNC</name>
<protein>
    <recommendedName>
        <fullName evidence="3">HNH endonuclease</fullName>
    </recommendedName>
</protein>
<evidence type="ECO:0000313" key="2">
    <source>
        <dbReference type="Proteomes" id="UP000658720"/>
    </source>
</evidence>
<accession>A0ABR9VWP4</accession>
<gene>
    <name evidence="1" type="ORF">IQ217_18535</name>
</gene>
<dbReference type="Proteomes" id="UP000658720">
    <property type="component" value="Unassembled WGS sequence"/>
</dbReference>
<dbReference type="RefSeq" id="WP_194021378.1">
    <property type="nucleotide sequence ID" value="NZ_JADEVV010000098.1"/>
</dbReference>
<sequence>MSFNYYDLPQEQQQYLASRFDNYGLDPELAYNHLIPIDVKLQGADFVEEFMRNKHISHIYPQSSYPDLGDRLDNVFLEDPSANLARGADIASPDEIFNAQLDNSQDAWDMDFDDNGILDQWEAFY</sequence>
<reference evidence="1 2" key="1">
    <citation type="submission" date="2020-10" db="EMBL/GenBank/DDBJ databases">
        <authorList>
            <person name="Castelo-Branco R."/>
            <person name="Eusebio N."/>
            <person name="Adriana R."/>
            <person name="Vieira A."/>
            <person name="Brugerolle De Fraissinette N."/>
            <person name="Rezende De Castro R."/>
            <person name="Schneider M.P."/>
            <person name="Vasconcelos V."/>
            <person name="Leao P.N."/>
        </authorList>
    </citation>
    <scope>NUCLEOTIDE SEQUENCE [LARGE SCALE GENOMIC DNA]</scope>
    <source>
        <strain evidence="1 2">LEGE 00031</strain>
    </source>
</reference>
<keyword evidence="2" id="KW-1185">Reference proteome</keyword>
<dbReference type="EMBL" id="JADEVV010000098">
    <property type="protein sequence ID" value="MBE9255785.1"/>
    <property type="molecule type" value="Genomic_DNA"/>
</dbReference>
<proteinExistence type="predicted"/>